<dbReference type="Gene3D" id="3.90.320.10">
    <property type="match status" value="1"/>
</dbReference>
<evidence type="ECO:0000313" key="3">
    <source>
        <dbReference type="Proteomes" id="UP000228948"/>
    </source>
</evidence>
<dbReference type="STRING" id="441209.GCA_001870665_02926"/>
<dbReference type="KEGG" id="rbg:BG454_15720"/>
<reference evidence="2 3" key="1">
    <citation type="submission" date="2017-11" db="EMBL/GenBank/DDBJ databases">
        <title>Revised Sequence and Annotation of the Rhodobaca barguzinensis strain alga05 Genome.</title>
        <authorList>
            <person name="Kopejtka K."/>
            <person name="Tomasch J.M."/>
            <person name="Bunk B."/>
            <person name="Koblizek M."/>
        </authorList>
    </citation>
    <scope>NUCLEOTIDE SEQUENCE [LARGE SCALE GENOMIC DNA]</scope>
    <source>
        <strain evidence="3">alga05</strain>
    </source>
</reference>
<dbReference type="InterPro" id="IPR038726">
    <property type="entry name" value="PDDEXK_AddAB-type"/>
</dbReference>
<dbReference type="Proteomes" id="UP000228948">
    <property type="component" value="Chromosome"/>
</dbReference>
<organism evidence="2 3">
    <name type="scientific">Roseinatronobacter bogoriensis subsp. barguzinensis</name>
    <dbReference type="NCBI Taxonomy" id="441209"/>
    <lineage>
        <taxon>Bacteria</taxon>
        <taxon>Pseudomonadati</taxon>
        <taxon>Pseudomonadota</taxon>
        <taxon>Alphaproteobacteria</taxon>
        <taxon>Rhodobacterales</taxon>
        <taxon>Paracoccaceae</taxon>
        <taxon>Roseinatronobacter</taxon>
    </lineage>
</organism>
<accession>A0A2K8KJG7</accession>
<dbReference type="EMBL" id="CP024899">
    <property type="protein sequence ID" value="ATX67088.1"/>
    <property type="molecule type" value="Genomic_DNA"/>
</dbReference>
<protein>
    <submittedName>
        <fullName evidence="2">Double-strand break repair protein AddB</fullName>
    </submittedName>
</protein>
<feature type="domain" description="PD-(D/E)XK endonuclease-like" evidence="1">
    <location>
        <begin position="712"/>
        <end position="929"/>
    </location>
</feature>
<evidence type="ECO:0000313" key="2">
    <source>
        <dbReference type="EMBL" id="ATX67088.1"/>
    </source>
</evidence>
<dbReference type="InterPro" id="IPR011604">
    <property type="entry name" value="PDDEXK-like_dom_sf"/>
</dbReference>
<name>A0A2K8KJG7_9RHOB</name>
<sequence length="977" mass="107689">MFQDDPRAAHLFALPCGVDFPQALAAGLHQRLQPLPPEARARVTVLVNSARMRTRLRDALMAQGPALLPRIRLITDPLLFEGATRLPPPMPPLRRRLELARLIDMLLRSAPDLAPRSAIYDLSDSLARLFAEMQAEGVPLSALRDLDVSRHSGHWARSLAFINLAEQVVQADAPDAEGRLRAQAEALIARWQAHPPADPIIIAGSTGSRGTTALLMQAVARLPQGAVVLPGFDFDMSADTWAELGTDTAPEDHPQYRFLRLCDALDLPPDQVRVWDPTAAPAPARNRLVSLALRPAPVTDQWMQEGPRLQGIAQGCANLTLIEAPSPRMEAQAIALRLRHAAEEGQRAALITPDRDLTRQVAAALDYWRITPDDSAGRPLAMSAPGRFLRHVAAILRHRLDGQALLTLLKHPLTHSAEGRGDHLLHTRDLELRIRRRNVAFPDADFLRGFGASAKCPDWAEWLIATLPPMPDPTARPLAEHVAIHLALAEALAGGPQGGTGELWEAAAGIQAQRAMAELMREAGHGGDMDPADYDAFITSYLQGFEVREPVSAHPGIMIWGTLEARVQGADLVILAGLNEGVWPKAPDPDPWLNRRMRADAGLLLPERQIGLAAHDFQQAIAAREVALSRAVRNSEAQTVPSRWLNRLTNLLDGLPEEGKAALQQMRARGQSWLEMAQGFDADFRSIPGNDLRAPRPAPAPPISARPRQLPVTAINRLIRDPYETYAKYVLGLRKLNPLHPSPDALLRGTVLHKVLEDFTRAELEDDPFAQLMRMAEVVLAREVPWPAARILWLARMSRAADAFLQFHLSQPGRALMLEEGGALTSQDPAFTLSAKPDRIDEWPDGRIHIIDYKTGQAPTRKMQEHFDKQLLLQAMMADAGAFEALGLREVAQITYLGLGSSPKPEMTQITPALIAQTRAQFEDLIRAYLEPDKGFPARRMLLQEREVSDYDHLSRFGEWVMQDAPVVVPVGDEDAV</sequence>
<dbReference type="AlphaFoldDB" id="A0A2K8KJG7"/>
<keyword evidence="3" id="KW-1185">Reference proteome</keyword>
<dbReference type="Pfam" id="PF12705">
    <property type="entry name" value="PDDEXK_1"/>
    <property type="match status" value="1"/>
</dbReference>
<dbReference type="OrthoDB" id="9780606at2"/>
<dbReference type="SUPFAM" id="SSF52980">
    <property type="entry name" value="Restriction endonuclease-like"/>
    <property type="match status" value="1"/>
</dbReference>
<dbReference type="RefSeq" id="WP_071481533.1">
    <property type="nucleotide sequence ID" value="NZ_CP024899.1"/>
</dbReference>
<proteinExistence type="predicted"/>
<dbReference type="InterPro" id="IPR027417">
    <property type="entry name" value="P-loop_NTPase"/>
</dbReference>
<dbReference type="InterPro" id="IPR011335">
    <property type="entry name" value="Restrct_endonuc-II-like"/>
</dbReference>
<gene>
    <name evidence="2" type="ORF">BG454_15720</name>
</gene>
<dbReference type="SUPFAM" id="SSF52540">
    <property type="entry name" value="P-loop containing nucleoside triphosphate hydrolases"/>
    <property type="match status" value="1"/>
</dbReference>
<evidence type="ECO:0000259" key="1">
    <source>
        <dbReference type="Pfam" id="PF12705"/>
    </source>
</evidence>